<protein>
    <submittedName>
        <fullName evidence="9">Sodium-dependent dicarboxylate transporter SdcS</fullName>
    </submittedName>
</protein>
<feature type="transmembrane region" description="Helical" evidence="7">
    <location>
        <begin position="567"/>
        <end position="586"/>
    </location>
</feature>
<evidence type="ECO:0000256" key="4">
    <source>
        <dbReference type="ARBA" id="ARBA00022737"/>
    </source>
</evidence>
<dbReference type="Pfam" id="PF02080">
    <property type="entry name" value="TrkA_C"/>
    <property type="match status" value="2"/>
</dbReference>
<evidence type="ECO:0000256" key="5">
    <source>
        <dbReference type="ARBA" id="ARBA00022989"/>
    </source>
</evidence>
<dbReference type="PANTHER" id="PTHR43652">
    <property type="entry name" value="BASIC AMINO ACID ANTIPORTER YFCC-RELATED"/>
    <property type="match status" value="1"/>
</dbReference>
<feature type="transmembrane region" description="Helical" evidence="7">
    <location>
        <begin position="528"/>
        <end position="546"/>
    </location>
</feature>
<reference evidence="9 10" key="1">
    <citation type="submission" date="2018-03" db="EMBL/GenBank/DDBJ databases">
        <title>Draft Genome Sequences of the Obligatory Marine Myxobacteria Enhygromyxa salina SWB007.</title>
        <authorList>
            <person name="Poehlein A."/>
            <person name="Moghaddam J.A."/>
            <person name="Harms H."/>
            <person name="Alanjari M."/>
            <person name="Koenig G.M."/>
            <person name="Daniel R."/>
            <person name="Schaeberle T.F."/>
        </authorList>
    </citation>
    <scope>NUCLEOTIDE SEQUENCE [LARGE SCALE GENOMIC DNA]</scope>
    <source>
        <strain evidence="9 10">SWB007</strain>
    </source>
</reference>
<keyword evidence="5 7" id="KW-1133">Transmembrane helix</keyword>
<dbReference type="FunFam" id="3.30.70.1450:FF:000009">
    <property type="entry name" value="SLC13 family permease"/>
    <property type="match status" value="1"/>
</dbReference>
<dbReference type="InterPro" id="IPR004680">
    <property type="entry name" value="Cit_transptr-like_dom"/>
</dbReference>
<accession>A0A2S9YTB0</accession>
<name>A0A2S9YTB0_9BACT</name>
<evidence type="ECO:0000313" key="10">
    <source>
        <dbReference type="Proteomes" id="UP000238823"/>
    </source>
</evidence>
<dbReference type="PANTHER" id="PTHR43652:SF2">
    <property type="entry name" value="BASIC AMINO ACID ANTIPORTER YFCC-RELATED"/>
    <property type="match status" value="1"/>
</dbReference>
<evidence type="ECO:0000256" key="6">
    <source>
        <dbReference type="ARBA" id="ARBA00023136"/>
    </source>
</evidence>
<dbReference type="Proteomes" id="UP000238823">
    <property type="component" value="Unassembled WGS sequence"/>
</dbReference>
<dbReference type="GO" id="GO:0005886">
    <property type="term" value="C:plasma membrane"/>
    <property type="evidence" value="ECO:0007669"/>
    <property type="project" value="TreeGrafter"/>
</dbReference>
<evidence type="ECO:0000256" key="3">
    <source>
        <dbReference type="ARBA" id="ARBA00022692"/>
    </source>
</evidence>
<dbReference type="Gene3D" id="3.30.70.1450">
    <property type="entry name" value="Regulator of K+ conductance, C-terminal domain"/>
    <property type="match status" value="2"/>
</dbReference>
<feature type="transmembrane region" description="Helical" evidence="7">
    <location>
        <begin position="177"/>
        <end position="200"/>
    </location>
</feature>
<dbReference type="GO" id="GO:0008324">
    <property type="term" value="F:monoatomic cation transmembrane transporter activity"/>
    <property type="evidence" value="ECO:0007669"/>
    <property type="project" value="InterPro"/>
</dbReference>
<feature type="transmembrane region" description="Helical" evidence="7">
    <location>
        <begin position="6"/>
        <end position="22"/>
    </location>
</feature>
<organism evidence="9 10">
    <name type="scientific">Enhygromyxa salina</name>
    <dbReference type="NCBI Taxonomy" id="215803"/>
    <lineage>
        <taxon>Bacteria</taxon>
        <taxon>Pseudomonadati</taxon>
        <taxon>Myxococcota</taxon>
        <taxon>Polyangia</taxon>
        <taxon>Nannocystales</taxon>
        <taxon>Nannocystaceae</taxon>
        <taxon>Enhygromyxa</taxon>
    </lineage>
</organism>
<feature type="transmembrane region" description="Helical" evidence="7">
    <location>
        <begin position="141"/>
        <end position="165"/>
    </location>
</feature>
<sequence length="588" mass="62186">MIAQAWIAIAVVAAVFVLLAVGRHPPYLILLGGLAVLLVTGVVEPTAGFSGFANPGLITVAILFVVAAGLRQTGALAYLVQRALGRPRSATRAQLRLVPPVVVGSAFVNNTPVVAMLMPVVMDWCKTTRIPVSKLLLPLSYIAILGGLCTLIGTSTNIVVNGLLVAQGMPGLGMFDITWVGLPCALVGVSFLLIAARWLLPDRDSELGVPDDPREYTVEMTVVAGGPLVGKTVEAAGLRHLPGLYLMEIHRGNNIVPIVNPSEQLEANDQLVFVGVLDSVMDLQRIPGVGPATRQVFKLDSHRAERCFAEAVVSWSCPLIGQTIREGRFRNKYDAVVIAVSRNGERMPGRIGDIELRAGDTLLIEALPSFVEQQRNSRDFYLVSRLDGAGPPTNAQAPISLMILAGMVALATTGLLTMLQAALVAAATMLLTRCCSEETARRSMDWPLLLAIGASFGLGSALESTGAAQAIAELGLGYAGTNPLLALIVIYAATTSLSELVTNNAAAVIVFPIAMSTAAQLGVNHMPFVIAVMIAASSSFATPLGYQTNLMVYGPGGYKLSDFLKMGVPMNLLMWVVTCTLAPLVWPF</sequence>
<keyword evidence="2" id="KW-0813">Transport</keyword>
<dbReference type="InterPro" id="IPR006037">
    <property type="entry name" value="RCK_C"/>
</dbReference>
<keyword evidence="4" id="KW-0677">Repeat</keyword>
<feature type="transmembrane region" description="Helical" evidence="7">
    <location>
        <begin position="401"/>
        <end position="432"/>
    </location>
</feature>
<dbReference type="RefSeq" id="WP_106088952.1">
    <property type="nucleotide sequence ID" value="NZ_PVNL01000042.1"/>
</dbReference>
<dbReference type="OrthoDB" id="9765532at2"/>
<dbReference type="SUPFAM" id="SSF116726">
    <property type="entry name" value="TrkA C-terminal domain-like"/>
    <property type="match status" value="2"/>
</dbReference>
<keyword evidence="6 7" id="KW-0472">Membrane</keyword>
<feature type="transmembrane region" description="Helical" evidence="7">
    <location>
        <begin position="58"/>
        <end position="80"/>
    </location>
</feature>
<feature type="domain" description="RCK C-terminal" evidence="8">
    <location>
        <begin position="202"/>
        <end position="289"/>
    </location>
</feature>
<evidence type="ECO:0000259" key="8">
    <source>
        <dbReference type="PROSITE" id="PS51202"/>
    </source>
</evidence>
<evidence type="ECO:0000256" key="2">
    <source>
        <dbReference type="ARBA" id="ARBA00022448"/>
    </source>
</evidence>
<feature type="transmembrane region" description="Helical" evidence="7">
    <location>
        <begin position="29"/>
        <end position="52"/>
    </location>
</feature>
<dbReference type="PROSITE" id="PS51202">
    <property type="entry name" value="RCK_C"/>
    <property type="match status" value="2"/>
</dbReference>
<feature type="transmembrane region" description="Helical" evidence="7">
    <location>
        <begin position="101"/>
        <end position="121"/>
    </location>
</feature>
<proteinExistence type="predicted"/>
<dbReference type="EMBL" id="PVNL01000042">
    <property type="protein sequence ID" value="PRQ08310.1"/>
    <property type="molecule type" value="Genomic_DNA"/>
</dbReference>
<feature type="transmembrane region" description="Helical" evidence="7">
    <location>
        <begin position="444"/>
        <end position="462"/>
    </location>
</feature>
<dbReference type="InterPro" id="IPR051679">
    <property type="entry name" value="DASS-Related_Transporters"/>
</dbReference>
<dbReference type="Pfam" id="PF03600">
    <property type="entry name" value="CitMHS"/>
    <property type="match status" value="1"/>
</dbReference>
<dbReference type="AlphaFoldDB" id="A0A2S9YTB0"/>
<gene>
    <name evidence="9" type="primary">sdcS_1</name>
    <name evidence="9" type="ORF">ENSA7_19330</name>
</gene>
<evidence type="ECO:0000256" key="1">
    <source>
        <dbReference type="ARBA" id="ARBA00004141"/>
    </source>
</evidence>
<dbReference type="GO" id="GO:0006813">
    <property type="term" value="P:potassium ion transport"/>
    <property type="evidence" value="ECO:0007669"/>
    <property type="project" value="InterPro"/>
</dbReference>
<keyword evidence="3 7" id="KW-0812">Transmembrane</keyword>
<evidence type="ECO:0000313" key="9">
    <source>
        <dbReference type="EMBL" id="PRQ08310.1"/>
    </source>
</evidence>
<dbReference type="InterPro" id="IPR031312">
    <property type="entry name" value="Na/sul_symport_CS"/>
</dbReference>
<comment type="subcellular location">
    <subcellularLocation>
        <location evidence="1">Membrane</location>
        <topology evidence="1">Multi-pass membrane protein</topology>
    </subcellularLocation>
</comment>
<feature type="domain" description="RCK C-terminal" evidence="8">
    <location>
        <begin position="294"/>
        <end position="380"/>
    </location>
</feature>
<comment type="caution">
    <text evidence="9">The sequence shown here is derived from an EMBL/GenBank/DDBJ whole genome shotgun (WGS) entry which is preliminary data.</text>
</comment>
<dbReference type="PROSITE" id="PS01271">
    <property type="entry name" value="NA_SULFATE"/>
    <property type="match status" value="1"/>
</dbReference>
<dbReference type="InterPro" id="IPR036721">
    <property type="entry name" value="RCK_C_sf"/>
</dbReference>
<evidence type="ECO:0000256" key="7">
    <source>
        <dbReference type="SAM" id="Phobius"/>
    </source>
</evidence>
<feature type="transmembrane region" description="Helical" evidence="7">
    <location>
        <begin position="474"/>
        <end position="493"/>
    </location>
</feature>